<evidence type="ECO:0008006" key="5">
    <source>
        <dbReference type="Google" id="ProtNLM"/>
    </source>
</evidence>
<organism evidence="3 4">
    <name type="scientific">Thalictrum thalictroides</name>
    <name type="common">Rue-anemone</name>
    <name type="synonym">Anemone thalictroides</name>
    <dbReference type="NCBI Taxonomy" id="46969"/>
    <lineage>
        <taxon>Eukaryota</taxon>
        <taxon>Viridiplantae</taxon>
        <taxon>Streptophyta</taxon>
        <taxon>Embryophyta</taxon>
        <taxon>Tracheophyta</taxon>
        <taxon>Spermatophyta</taxon>
        <taxon>Magnoliopsida</taxon>
        <taxon>Ranunculales</taxon>
        <taxon>Ranunculaceae</taxon>
        <taxon>Thalictroideae</taxon>
        <taxon>Thalictrum</taxon>
    </lineage>
</organism>
<proteinExistence type="predicted"/>
<comment type="caution">
    <text evidence="3">The sequence shown here is derived from an EMBL/GenBank/DDBJ whole genome shotgun (WGS) entry which is preliminary data.</text>
</comment>
<keyword evidence="2" id="KW-0472">Membrane</keyword>
<accession>A0A7J6W009</accession>
<evidence type="ECO:0000256" key="2">
    <source>
        <dbReference type="SAM" id="Phobius"/>
    </source>
</evidence>
<keyword evidence="4" id="KW-1185">Reference proteome</keyword>
<feature type="compositionally biased region" description="Low complexity" evidence="1">
    <location>
        <begin position="35"/>
        <end position="54"/>
    </location>
</feature>
<feature type="transmembrane region" description="Helical" evidence="2">
    <location>
        <begin position="78"/>
        <end position="111"/>
    </location>
</feature>
<evidence type="ECO:0000313" key="4">
    <source>
        <dbReference type="Proteomes" id="UP000554482"/>
    </source>
</evidence>
<gene>
    <name evidence="3" type="ORF">FRX31_020304</name>
</gene>
<dbReference type="Proteomes" id="UP000554482">
    <property type="component" value="Unassembled WGS sequence"/>
</dbReference>
<name>A0A7J6W009_THATH</name>
<evidence type="ECO:0000313" key="3">
    <source>
        <dbReference type="EMBL" id="KAF5190108.1"/>
    </source>
</evidence>
<keyword evidence="2" id="KW-1133">Transmembrane helix</keyword>
<sequence>MEVIRYCTCNRQHDHIHSGFCSSCGSSYRRRTSNTSMRASSSSSSSSSQTTTTSGVNGGFEHHGGSSSSFMYCYLPKLIFALLSGALTGLFALGNLIITCLVLINFIFVNFGDHRFQTGMKTDNF</sequence>
<keyword evidence="2" id="KW-0812">Transmembrane</keyword>
<evidence type="ECO:0000256" key="1">
    <source>
        <dbReference type="SAM" id="MobiDB-lite"/>
    </source>
</evidence>
<protein>
    <recommendedName>
        <fullName evidence="5">Transmembrane protein</fullName>
    </recommendedName>
</protein>
<feature type="region of interest" description="Disordered" evidence="1">
    <location>
        <begin position="35"/>
        <end position="58"/>
    </location>
</feature>
<dbReference type="EMBL" id="JABWDY010024596">
    <property type="protein sequence ID" value="KAF5190108.1"/>
    <property type="molecule type" value="Genomic_DNA"/>
</dbReference>
<reference evidence="3 4" key="1">
    <citation type="submission" date="2020-06" db="EMBL/GenBank/DDBJ databases">
        <title>Transcriptomic and genomic resources for Thalictrum thalictroides and T. hernandezii: Facilitating candidate gene discovery in an emerging model plant lineage.</title>
        <authorList>
            <person name="Arias T."/>
            <person name="Riano-Pachon D.M."/>
            <person name="Di Stilio V.S."/>
        </authorList>
    </citation>
    <scope>NUCLEOTIDE SEQUENCE [LARGE SCALE GENOMIC DNA]</scope>
    <source>
        <strain evidence="4">cv. WT478/WT964</strain>
        <tissue evidence="3">Leaves</tissue>
    </source>
</reference>
<dbReference type="AlphaFoldDB" id="A0A7J6W009"/>